<proteinExistence type="predicted"/>
<protein>
    <submittedName>
        <fullName evidence="6">Ubiquitin carboxyl-terminal hydrolase family protein</fullName>
    </submittedName>
</protein>
<dbReference type="OrthoDB" id="505607at2759"/>
<dbReference type="InterPro" id="IPR055176">
    <property type="entry name" value="UBP24/USP9X/USP9Y_UBL"/>
</dbReference>
<dbReference type="GO" id="GO:0006508">
    <property type="term" value="P:proteolysis"/>
    <property type="evidence" value="ECO:0007669"/>
    <property type="project" value="UniProtKB-KW"/>
</dbReference>
<evidence type="ECO:0000313" key="6">
    <source>
        <dbReference type="EMBL" id="ETO05989.1"/>
    </source>
</evidence>
<feature type="non-terminal residue" evidence="6">
    <location>
        <position position="392"/>
    </location>
</feature>
<keyword evidence="1" id="KW-0645">Protease</keyword>
<organism evidence="6 7">
    <name type="scientific">Reticulomyxa filosa</name>
    <dbReference type="NCBI Taxonomy" id="46433"/>
    <lineage>
        <taxon>Eukaryota</taxon>
        <taxon>Sar</taxon>
        <taxon>Rhizaria</taxon>
        <taxon>Retaria</taxon>
        <taxon>Foraminifera</taxon>
        <taxon>Monothalamids</taxon>
        <taxon>Reticulomyxidae</taxon>
        <taxon>Reticulomyxa</taxon>
    </lineage>
</organism>
<dbReference type="InterPro" id="IPR011992">
    <property type="entry name" value="EF-hand-dom_pair"/>
</dbReference>
<feature type="domain" description="Ubiquitin-like" evidence="4">
    <location>
        <begin position="171"/>
        <end position="253"/>
    </location>
</feature>
<keyword evidence="2" id="KW-0833">Ubl conjugation pathway</keyword>
<dbReference type="Gene3D" id="3.10.20.90">
    <property type="entry name" value="Phosphatidylinositol 3-kinase Catalytic Subunit, Chain A, domain 1"/>
    <property type="match status" value="1"/>
</dbReference>
<dbReference type="PROSITE" id="PS50053">
    <property type="entry name" value="UBIQUITIN_2"/>
    <property type="match status" value="1"/>
</dbReference>
<keyword evidence="3 6" id="KW-0378">Hydrolase</keyword>
<dbReference type="AlphaFoldDB" id="X6LWK1"/>
<gene>
    <name evidence="6" type="ORF">RFI_31407</name>
</gene>
<dbReference type="InterPro" id="IPR056850">
    <property type="entry name" value="ARM_UBP34_24_USP9X_Y"/>
</dbReference>
<dbReference type="Pfam" id="PF22900">
    <property type="entry name" value="UCH_UBL1"/>
    <property type="match status" value="1"/>
</dbReference>
<keyword evidence="7" id="KW-1185">Reference proteome</keyword>
<dbReference type="Gene3D" id="1.10.238.10">
    <property type="entry name" value="EF-hand"/>
    <property type="match status" value="1"/>
</dbReference>
<evidence type="ECO:0000259" key="5">
    <source>
        <dbReference type="PROSITE" id="PS50222"/>
    </source>
</evidence>
<evidence type="ECO:0000313" key="7">
    <source>
        <dbReference type="Proteomes" id="UP000023152"/>
    </source>
</evidence>
<dbReference type="EMBL" id="ASPP01027608">
    <property type="protein sequence ID" value="ETO05989.1"/>
    <property type="molecule type" value="Genomic_DNA"/>
</dbReference>
<dbReference type="GO" id="GO:0008233">
    <property type="term" value="F:peptidase activity"/>
    <property type="evidence" value="ECO:0007669"/>
    <property type="project" value="UniProtKB-KW"/>
</dbReference>
<dbReference type="Pfam" id="PF25010">
    <property type="entry name" value="ARM_UBP24_USP9X-Y"/>
    <property type="match status" value="1"/>
</dbReference>
<dbReference type="GO" id="GO:0005509">
    <property type="term" value="F:calcium ion binding"/>
    <property type="evidence" value="ECO:0007669"/>
    <property type="project" value="InterPro"/>
</dbReference>
<dbReference type="SUPFAM" id="SSF54236">
    <property type="entry name" value="Ubiquitin-like"/>
    <property type="match status" value="1"/>
</dbReference>
<reference evidence="6 7" key="1">
    <citation type="journal article" date="2013" name="Curr. Biol.">
        <title>The Genome of the Foraminiferan Reticulomyxa filosa.</title>
        <authorList>
            <person name="Glockner G."/>
            <person name="Hulsmann N."/>
            <person name="Schleicher M."/>
            <person name="Noegel A.A."/>
            <person name="Eichinger L."/>
            <person name="Gallinger C."/>
            <person name="Pawlowski J."/>
            <person name="Sierra R."/>
            <person name="Euteneuer U."/>
            <person name="Pillet L."/>
            <person name="Moustafa A."/>
            <person name="Platzer M."/>
            <person name="Groth M."/>
            <person name="Szafranski K."/>
            <person name="Schliwa M."/>
        </authorList>
    </citation>
    <scope>NUCLEOTIDE SEQUENCE [LARGE SCALE GENOMIC DNA]</scope>
</reference>
<dbReference type="InterPro" id="IPR000626">
    <property type="entry name" value="Ubiquitin-like_dom"/>
</dbReference>
<comment type="caution">
    <text evidence="6">The sequence shown here is derived from an EMBL/GenBank/DDBJ whole genome shotgun (WGS) entry which is preliminary data.</text>
</comment>
<dbReference type="PROSITE" id="PS50222">
    <property type="entry name" value="EF_HAND_2"/>
    <property type="match status" value="1"/>
</dbReference>
<evidence type="ECO:0000256" key="2">
    <source>
        <dbReference type="ARBA" id="ARBA00022786"/>
    </source>
</evidence>
<dbReference type="InterPro" id="IPR029071">
    <property type="entry name" value="Ubiquitin-like_domsf"/>
</dbReference>
<evidence type="ECO:0000256" key="3">
    <source>
        <dbReference type="ARBA" id="ARBA00022801"/>
    </source>
</evidence>
<dbReference type="InterPro" id="IPR002048">
    <property type="entry name" value="EF_hand_dom"/>
</dbReference>
<evidence type="ECO:0000259" key="4">
    <source>
        <dbReference type="PROSITE" id="PS50053"/>
    </source>
</evidence>
<name>X6LWK1_RETFI</name>
<dbReference type="Proteomes" id="UP000023152">
    <property type="component" value="Unassembled WGS sequence"/>
</dbReference>
<accession>X6LWK1</accession>
<sequence length="392" mass="45184">YHVSINQMKSGRFSYLDEVKERLEFLDFVLGYSFIRLKKEDVDTLWDAMVVHCLTPEEREEAFKWFQKMMLGSRFRSLEDDVATALVYPKGNMQVVENGKSFFVTNFDELIGVDYLWSIVLHTHQDTVSQKSIAFLNSVCNRLSSDLKSQVGRIRKDQCVRVLDLITSWHLNIIDRINYNGYGKPPHFRLAVHENDTLWELRCAISNKVNRSSDTVHLYAGNKLDDEKNSNTIASLNIRDGSSVHVTLKDDKSQRVTLVTATTPQQLVDPAKVALEKIFKLFARNQDGTMSHNDMHDYILACGAGEASASKSRIQNIFHTHSDFSDRLDTNGFLNFYRQAAIDRPEHVWNDLAVFKYRYDLKHADDARKEEEELLAANPETLPRYILAHETK</sequence>
<evidence type="ECO:0000256" key="1">
    <source>
        <dbReference type="ARBA" id="ARBA00022670"/>
    </source>
</evidence>
<feature type="non-terminal residue" evidence="6">
    <location>
        <position position="1"/>
    </location>
</feature>
<feature type="domain" description="EF-hand" evidence="5">
    <location>
        <begin position="270"/>
        <end position="305"/>
    </location>
</feature>
<dbReference type="SUPFAM" id="SSF47473">
    <property type="entry name" value="EF-hand"/>
    <property type="match status" value="1"/>
</dbReference>